<keyword evidence="3" id="KW-1185">Reference proteome</keyword>
<dbReference type="Proteomes" id="UP000290365">
    <property type="component" value="Chromosome"/>
</dbReference>
<gene>
    <name evidence="2" type="ORF">EPA93_16495</name>
</gene>
<feature type="transmembrane region" description="Helical" evidence="1">
    <location>
        <begin position="78"/>
        <end position="97"/>
    </location>
</feature>
<feature type="transmembrane region" description="Helical" evidence="1">
    <location>
        <begin position="49"/>
        <end position="71"/>
    </location>
</feature>
<keyword evidence="1" id="KW-0472">Membrane</keyword>
<feature type="transmembrane region" description="Helical" evidence="1">
    <location>
        <begin position="103"/>
        <end position="124"/>
    </location>
</feature>
<protein>
    <recommendedName>
        <fullName evidence="4">DUF3159 domain-containing protein</fullName>
    </recommendedName>
</protein>
<dbReference type="KEGG" id="kbs:EPA93_16495"/>
<feature type="transmembrane region" description="Helical" evidence="1">
    <location>
        <begin position="162"/>
        <end position="183"/>
    </location>
</feature>
<dbReference type="AlphaFoldDB" id="A0A4P6JQG7"/>
<dbReference type="OrthoDB" id="160350at2"/>
<accession>A0A4P6JQG7</accession>
<evidence type="ECO:0000313" key="3">
    <source>
        <dbReference type="Proteomes" id="UP000290365"/>
    </source>
</evidence>
<evidence type="ECO:0008006" key="4">
    <source>
        <dbReference type="Google" id="ProtNLM"/>
    </source>
</evidence>
<reference evidence="2 3" key="1">
    <citation type="submission" date="2019-01" db="EMBL/GenBank/DDBJ databases">
        <title>Ktedonosporobacter rubrisoli SCAWS-G2.</title>
        <authorList>
            <person name="Huang Y."/>
            <person name="Yan B."/>
        </authorList>
    </citation>
    <scope>NUCLEOTIDE SEQUENCE [LARGE SCALE GENOMIC DNA]</scope>
    <source>
        <strain evidence="2 3">SCAWS-G2</strain>
    </source>
</reference>
<keyword evidence="1" id="KW-1133">Transmembrane helix</keyword>
<keyword evidence="1" id="KW-0812">Transmembrane</keyword>
<sequence>MEDKRHLSKVEYKPDIQGTAHIKDFIPGIIINGVLPILIWSILKQAIGLSDFIALVATGIPSIISILIGIIRHKHIDFLAGFALFAIVGSLLLSTLSGYGKLYLLRDLLLTAPIGLIIIASLPLSRPFMYYIVRYLMAAHDGKRLAYFKIQWQCSPDVRSKVYLYSFIWGPGLLLEAGVRVYLLFTLDITHFLAISPIVSYSFYGFLIFLCVIVRKMGISIIKKKRSR</sequence>
<organism evidence="2 3">
    <name type="scientific">Ktedonosporobacter rubrisoli</name>
    <dbReference type="NCBI Taxonomy" id="2509675"/>
    <lineage>
        <taxon>Bacteria</taxon>
        <taxon>Bacillati</taxon>
        <taxon>Chloroflexota</taxon>
        <taxon>Ktedonobacteria</taxon>
        <taxon>Ktedonobacterales</taxon>
        <taxon>Ktedonosporobacteraceae</taxon>
        <taxon>Ktedonosporobacter</taxon>
    </lineage>
</organism>
<name>A0A4P6JQG7_KTERU</name>
<evidence type="ECO:0000256" key="1">
    <source>
        <dbReference type="SAM" id="Phobius"/>
    </source>
</evidence>
<proteinExistence type="predicted"/>
<dbReference type="RefSeq" id="WP_129888559.1">
    <property type="nucleotide sequence ID" value="NZ_CP035758.1"/>
</dbReference>
<feature type="transmembrane region" description="Helical" evidence="1">
    <location>
        <begin position="25"/>
        <end position="43"/>
    </location>
</feature>
<dbReference type="EMBL" id="CP035758">
    <property type="protein sequence ID" value="QBD77503.1"/>
    <property type="molecule type" value="Genomic_DNA"/>
</dbReference>
<evidence type="ECO:0000313" key="2">
    <source>
        <dbReference type="EMBL" id="QBD77503.1"/>
    </source>
</evidence>
<feature type="transmembrane region" description="Helical" evidence="1">
    <location>
        <begin position="189"/>
        <end position="214"/>
    </location>
</feature>
<dbReference type="NCBIfam" id="NF041646">
    <property type="entry name" value="VC0807_fam"/>
    <property type="match status" value="1"/>
</dbReference>